<name>A0A8J7M724_9RHOB</name>
<proteinExistence type="predicted"/>
<sequence>MFADREARGEEPEPPPRPTHNINGMTGLIDLPSADMQPDAQLSFTSGYFGGFLRNTLSAQIFPGVEAAFRYSILNDFFGPGETLYDRSFDVKFRFIREGPEWPSVVLGFQDFLGTGIYSGEYFAGTKHFFDGDLAITGGIGWGRFAGTNSVGNPLCFNDNTFCTRAGPADTGGTVNFGDFFSGKDMGFFGGLSWRTPIDGLVLKAEYSDDEYTREGGPAGFEPNIPLNFGAEYRPLENIGVGAYYMYGSEFGVRVTISVNPFEPLLDFDDEPAGRPIQPRPAPDPAVAAPQLGDLRNVMTGSPAMVRYEDSGIESVEVDTGPNGLRWATATLPSAADYVCPDQAAKAIDAEYGLIDAVTFRHADGTPICTVALRQAGQEAVRAEVRKGADYPTDWYDDEAGRQEIVEQLVVALDADQIGLFGIDLKAREVSVYIENQKFRATPRAVGRTARALAAVMPPSVELFEIIPVENSLPVVSVMIKRSSLEDYVGRPDAARSVWLSASVQDAEPRHWRDVGRTMDLFPRPYWSLEPAVRVNYFDPDSPVRADLDGVVSGGIEFLPGLSVNGSVAKRIVGNLDQIELVSDSVLPRVRSDNALYLREGDPGIQRFTGDYLRKLDDDIYGRLSVGLLEGMFGGVSGEVLWQPVEQSWGLGLEMNWVKQRDFNQLFGFRDYDVFTGHASLYWDTGWYGVSTQVDVGRYLAGDWGGTLTVKRRFPNGWELGAFATFTDVPFSEFGEGSFDKGLILTIPLNWTLPFETRSTISTIVRPVTRDGGQRLIVSNRLYPIVQDMGRAELRDGWQGFWK</sequence>
<dbReference type="Proteomes" id="UP000655420">
    <property type="component" value="Unassembled WGS sequence"/>
</dbReference>
<feature type="compositionally biased region" description="Basic and acidic residues" evidence="1">
    <location>
        <begin position="1"/>
        <end position="11"/>
    </location>
</feature>
<dbReference type="RefSeq" id="WP_200609932.1">
    <property type="nucleotide sequence ID" value="NZ_JAEHHL010000006.1"/>
</dbReference>
<dbReference type="EMBL" id="JAEHHL010000006">
    <property type="protein sequence ID" value="MBK0399739.1"/>
    <property type="molecule type" value="Genomic_DNA"/>
</dbReference>
<protein>
    <submittedName>
        <fullName evidence="2">YjbH domain-containing protein</fullName>
    </submittedName>
</protein>
<gene>
    <name evidence="2" type="ORF">H0I76_11105</name>
</gene>
<evidence type="ECO:0000256" key="1">
    <source>
        <dbReference type="SAM" id="MobiDB-lite"/>
    </source>
</evidence>
<dbReference type="AlphaFoldDB" id="A0A8J7M724"/>
<evidence type="ECO:0000313" key="2">
    <source>
        <dbReference type="EMBL" id="MBK0399739.1"/>
    </source>
</evidence>
<feature type="region of interest" description="Disordered" evidence="1">
    <location>
        <begin position="1"/>
        <end position="28"/>
    </location>
</feature>
<accession>A0A8J7M724</accession>
<dbReference type="Pfam" id="PF06082">
    <property type="entry name" value="YjbH"/>
    <property type="match status" value="1"/>
</dbReference>
<dbReference type="InterPro" id="IPR010344">
    <property type="entry name" value="YbjH"/>
</dbReference>
<reference evidence="2" key="1">
    <citation type="submission" date="2020-12" db="EMBL/GenBank/DDBJ databases">
        <title>Bacterial taxonomy.</title>
        <authorList>
            <person name="Pan X."/>
        </authorList>
    </citation>
    <scope>NUCLEOTIDE SEQUENCE</scope>
    <source>
        <strain evidence="2">M0105</strain>
    </source>
</reference>
<keyword evidence="3" id="KW-1185">Reference proteome</keyword>
<organism evidence="2 3">
    <name type="scientific">Thermohalobaculum xanthum</name>
    <dbReference type="NCBI Taxonomy" id="2753746"/>
    <lineage>
        <taxon>Bacteria</taxon>
        <taxon>Pseudomonadati</taxon>
        <taxon>Pseudomonadota</taxon>
        <taxon>Alphaproteobacteria</taxon>
        <taxon>Rhodobacterales</taxon>
        <taxon>Paracoccaceae</taxon>
        <taxon>Thermohalobaculum</taxon>
    </lineage>
</organism>
<comment type="caution">
    <text evidence="2">The sequence shown here is derived from an EMBL/GenBank/DDBJ whole genome shotgun (WGS) entry which is preliminary data.</text>
</comment>
<evidence type="ECO:0000313" key="3">
    <source>
        <dbReference type="Proteomes" id="UP000655420"/>
    </source>
</evidence>